<feature type="region of interest" description="Disordered" evidence="11">
    <location>
        <begin position="292"/>
        <end position="369"/>
    </location>
</feature>
<dbReference type="Proteomes" id="UP001209878">
    <property type="component" value="Unassembled WGS sequence"/>
</dbReference>
<evidence type="ECO:0000256" key="10">
    <source>
        <dbReference type="RuleBase" id="RU364014"/>
    </source>
</evidence>
<dbReference type="PANTHER" id="PTHR13831:SF0">
    <property type="entry name" value="PROTEIN HIRA"/>
    <property type="match status" value="1"/>
</dbReference>
<dbReference type="InterPro" id="IPR001680">
    <property type="entry name" value="WD40_rpt"/>
</dbReference>
<evidence type="ECO:0000256" key="11">
    <source>
        <dbReference type="SAM" id="MobiDB-lite"/>
    </source>
</evidence>
<name>A0AAD9NIE2_RIDPI</name>
<dbReference type="GO" id="GO:0000417">
    <property type="term" value="C:HIR complex"/>
    <property type="evidence" value="ECO:0007669"/>
    <property type="project" value="TreeGrafter"/>
</dbReference>
<evidence type="ECO:0000313" key="15">
    <source>
        <dbReference type="Proteomes" id="UP001209878"/>
    </source>
</evidence>
<evidence type="ECO:0000256" key="5">
    <source>
        <dbReference type="ARBA" id="ARBA00022853"/>
    </source>
</evidence>
<evidence type="ECO:0000256" key="6">
    <source>
        <dbReference type="ARBA" id="ARBA00023015"/>
    </source>
</evidence>
<feature type="domain" description="Protein HIRA-like C-terminal" evidence="12">
    <location>
        <begin position="566"/>
        <end position="621"/>
    </location>
</feature>
<dbReference type="SMART" id="SM00320">
    <property type="entry name" value="WD40"/>
    <property type="match status" value="9"/>
</dbReference>
<keyword evidence="15" id="KW-1185">Reference proteome</keyword>
<dbReference type="GO" id="GO:0006355">
    <property type="term" value="P:regulation of DNA-templated transcription"/>
    <property type="evidence" value="ECO:0007669"/>
    <property type="project" value="InterPro"/>
</dbReference>
<keyword evidence="3 9" id="KW-0853">WD repeat</keyword>
<feature type="domain" description="Protein HIRA-like C-terminal" evidence="12">
    <location>
        <begin position="447"/>
        <end position="503"/>
    </location>
</feature>
<feature type="repeat" description="WD" evidence="9">
    <location>
        <begin position="805"/>
        <end position="837"/>
    </location>
</feature>
<dbReference type="Pfam" id="PF00400">
    <property type="entry name" value="WD40"/>
    <property type="match status" value="4"/>
</dbReference>
<evidence type="ECO:0000256" key="7">
    <source>
        <dbReference type="ARBA" id="ARBA00023163"/>
    </source>
</evidence>
<keyword evidence="6 10" id="KW-0805">Transcription regulation</keyword>
<evidence type="ECO:0000313" key="14">
    <source>
        <dbReference type="EMBL" id="KAK2171442.1"/>
    </source>
</evidence>
<keyword evidence="10" id="KW-0678">Repressor</keyword>
<evidence type="ECO:0000256" key="3">
    <source>
        <dbReference type="ARBA" id="ARBA00022574"/>
    </source>
</evidence>
<feature type="repeat" description="WD" evidence="9">
    <location>
        <begin position="138"/>
        <end position="169"/>
    </location>
</feature>
<feature type="domain" description="CAF1B/HIR1 beta-propeller" evidence="13">
    <location>
        <begin position="2"/>
        <end position="173"/>
    </location>
</feature>
<dbReference type="PANTHER" id="PTHR13831">
    <property type="entry name" value="MEMBER OF THE HIR1 FAMILY OF WD-REPEAT PROTEINS"/>
    <property type="match status" value="1"/>
</dbReference>
<feature type="compositionally biased region" description="Basic and acidic residues" evidence="11">
    <location>
        <begin position="645"/>
        <end position="656"/>
    </location>
</feature>
<dbReference type="PROSITE" id="PS00678">
    <property type="entry name" value="WD_REPEATS_1"/>
    <property type="match status" value="1"/>
</dbReference>
<gene>
    <name evidence="14" type="ORF">NP493_1065g01040</name>
</gene>
<dbReference type="InterPro" id="IPR015943">
    <property type="entry name" value="WD40/YVTN_repeat-like_dom_sf"/>
</dbReference>
<protein>
    <recommendedName>
        <fullName evidence="10">Protein HIRA</fullName>
    </recommendedName>
</protein>
<keyword evidence="7 10" id="KW-0804">Transcription</keyword>
<sequence>MTTGDNSGKVVIWNMAPVVEERDEKDKATPKLLCQMDNHLACVNSVRWSNSGKYLASGGDDKLIMIWQTSRYAGASSVFGSNVPNVEQWRVGSTLRGHSGDVLDVAWSPHDRWLASCSIDNTIVIWNTLKFPEQVAVLRGHSGLVKGVTWDPVSKYLASQSDDKSLRVWRTLDWKQEVAITEPFHECGGTTHVLRVGWSPDGSFILSAHAMNNSGPTAQIVERDGWQCGRDFVGHRKAITVVRFNPNILGKKKKGSDKLTALKRPLVVLHDLFSNSVLDISWRPDDVSLCSRSSTQAMSGGSDVKSCDKESTPHGIHSKLVDRGSLRQEEDARKGKGVKRKLVGLHPSLPPKKKDGRGRPRKDRSGEMLQVTAGPSVVSGCTDRLLQVDNNMAHGRVTVHRLSCVDAGKTKWELNFDTSVIACVTNREITGVACADHTISVCSTTTGRKLSPCLVLDSKVSSLRCSDCHLLAITCTGSVFVWNVHRMTAVIKNESLVPIIPGSACSVTQQWPVLLLHAGTRLLDDVDVLLYNRVMLANKDDKSQLCSEHRSSALPPGPLATLQAVQRSLQQSATLSHLQNQMLCARVLNSGTEYRFWLLTYVRYLVQHSLEDTIRELCDELLGPVCRSRSTQHWDTTVLGYKKRGTEREAVSDARGRQPQKRRDRRHSYRKENANTVFTHQWLATTLKGHSAPVLGLHFSPNGKLLASCAEGWLYNAHTVRVFKLTKKKDSTTANFQGAFDFDKKHDAEIINIDIASSGKFIMTCSKDTSIKLWDLKGFTPDVKVWEVCFDKSGPFKEVVRAFELTGHSAGIYHFDFSADSHRMATVSKDGTWKFWDTDIEYRKKQDPCLLQTGRYENTGKSMIALSPDGRTVAIATGTSISVFSTLTGMCEQTFRDVHNIGVTALTFDLTSTYLVSAGDKHIQVLHNVVGHRATLVDLAEREKKATTHALKERIQQQMEVTRSALQSIGALETA</sequence>
<dbReference type="GO" id="GO:0031491">
    <property type="term" value="F:nucleosome binding"/>
    <property type="evidence" value="ECO:0007669"/>
    <property type="project" value="TreeGrafter"/>
</dbReference>
<evidence type="ECO:0000256" key="2">
    <source>
        <dbReference type="ARBA" id="ARBA00007306"/>
    </source>
</evidence>
<dbReference type="InterPro" id="IPR011494">
    <property type="entry name" value="HIRA-like_C"/>
</dbReference>
<feature type="repeat" description="WD" evidence="9">
    <location>
        <begin position="743"/>
        <end position="777"/>
    </location>
</feature>
<dbReference type="InterPro" id="IPR036322">
    <property type="entry name" value="WD40_repeat_dom_sf"/>
</dbReference>
<dbReference type="Pfam" id="PF24105">
    <property type="entry name" value="Beta-prop_CAF1B_HIR1"/>
    <property type="match status" value="1"/>
</dbReference>
<organism evidence="14 15">
    <name type="scientific">Ridgeia piscesae</name>
    <name type="common">Tubeworm</name>
    <dbReference type="NCBI Taxonomy" id="27915"/>
    <lineage>
        <taxon>Eukaryota</taxon>
        <taxon>Metazoa</taxon>
        <taxon>Spiralia</taxon>
        <taxon>Lophotrochozoa</taxon>
        <taxon>Annelida</taxon>
        <taxon>Polychaeta</taxon>
        <taxon>Sedentaria</taxon>
        <taxon>Canalipalpata</taxon>
        <taxon>Sabellida</taxon>
        <taxon>Siboglinidae</taxon>
        <taxon>Ridgeia</taxon>
    </lineage>
</organism>
<feature type="compositionally biased region" description="Basic and acidic residues" evidence="11">
    <location>
        <begin position="319"/>
        <end position="334"/>
    </location>
</feature>
<evidence type="ECO:0000259" key="12">
    <source>
        <dbReference type="Pfam" id="PF07569"/>
    </source>
</evidence>
<evidence type="ECO:0000259" key="13">
    <source>
        <dbReference type="Pfam" id="PF24105"/>
    </source>
</evidence>
<evidence type="ECO:0000256" key="1">
    <source>
        <dbReference type="ARBA" id="ARBA00004123"/>
    </source>
</evidence>
<dbReference type="Pfam" id="PF07569">
    <property type="entry name" value="Hira"/>
    <property type="match status" value="2"/>
</dbReference>
<comment type="similarity">
    <text evidence="2 10">Belongs to the WD repeat HIR1 family.</text>
</comment>
<dbReference type="GO" id="GO:0005634">
    <property type="term" value="C:nucleus"/>
    <property type="evidence" value="ECO:0007669"/>
    <property type="project" value="UniProtKB-SubCell"/>
</dbReference>
<dbReference type="InterPro" id="IPR031120">
    <property type="entry name" value="HIR1-like"/>
</dbReference>
<feature type="repeat" description="WD" evidence="9">
    <location>
        <begin position="36"/>
        <end position="68"/>
    </location>
</feature>
<reference evidence="14" key="1">
    <citation type="journal article" date="2023" name="Mol. Biol. Evol.">
        <title>Third-Generation Sequencing Reveals the Adaptive Role of the Epigenome in Three Deep-Sea Polychaetes.</title>
        <authorList>
            <person name="Perez M."/>
            <person name="Aroh O."/>
            <person name="Sun Y."/>
            <person name="Lan Y."/>
            <person name="Juniper S.K."/>
            <person name="Young C.R."/>
            <person name="Angers B."/>
            <person name="Qian P.Y."/>
        </authorList>
    </citation>
    <scope>NUCLEOTIDE SEQUENCE</scope>
    <source>
        <strain evidence="14">R07B-5</strain>
    </source>
</reference>
<dbReference type="Gene3D" id="2.130.10.10">
    <property type="entry name" value="YVTN repeat-like/Quinoprotein amine dehydrogenase"/>
    <property type="match status" value="4"/>
</dbReference>
<dbReference type="PROSITE" id="PS50082">
    <property type="entry name" value="WD_REPEATS_2"/>
    <property type="match status" value="5"/>
</dbReference>
<dbReference type="PROSITE" id="PS50294">
    <property type="entry name" value="WD_REPEATS_REGION"/>
    <property type="match status" value="5"/>
</dbReference>
<keyword evidence="4 10" id="KW-0677">Repeat</keyword>
<keyword evidence="8 10" id="KW-0539">Nucleus</keyword>
<dbReference type="GO" id="GO:0006351">
    <property type="term" value="P:DNA-templated transcription"/>
    <property type="evidence" value="ECO:0007669"/>
    <property type="project" value="InterPro"/>
</dbReference>
<feature type="repeat" description="WD" evidence="9">
    <location>
        <begin position="95"/>
        <end position="127"/>
    </location>
</feature>
<keyword evidence="5 10" id="KW-0156">Chromatin regulator</keyword>
<proteinExistence type="inferred from homology"/>
<dbReference type="AlphaFoldDB" id="A0AAD9NIE2"/>
<dbReference type="GO" id="GO:0000785">
    <property type="term" value="C:chromatin"/>
    <property type="evidence" value="ECO:0007669"/>
    <property type="project" value="TreeGrafter"/>
</dbReference>
<dbReference type="GO" id="GO:0006338">
    <property type="term" value="P:chromatin remodeling"/>
    <property type="evidence" value="ECO:0007669"/>
    <property type="project" value="InterPro"/>
</dbReference>
<dbReference type="InterPro" id="IPR055410">
    <property type="entry name" value="Beta-prop_CAF1B_HIR1"/>
</dbReference>
<comment type="caution">
    <text evidence="14">The sequence shown here is derived from an EMBL/GenBank/DDBJ whole genome shotgun (WGS) entry which is preliminary data.</text>
</comment>
<dbReference type="EMBL" id="JAODUO010001065">
    <property type="protein sequence ID" value="KAK2171442.1"/>
    <property type="molecule type" value="Genomic_DNA"/>
</dbReference>
<accession>A0AAD9NIE2</accession>
<evidence type="ECO:0000256" key="8">
    <source>
        <dbReference type="ARBA" id="ARBA00023242"/>
    </source>
</evidence>
<evidence type="ECO:0000256" key="4">
    <source>
        <dbReference type="ARBA" id="ARBA00022737"/>
    </source>
</evidence>
<dbReference type="SUPFAM" id="SSF50978">
    <property type="entry name" value="WD40 repeat-like"/>
    <property type="match status" value="3"/>
</dbReference>
<evidence type="ECO:0000256" key="9">
    <source>
        <dbReference type="PROSITE-ProRule" id="PRU00221"/>
    </source>
</evidence>
<feature type="region of interest" description="Disordered" evidence="11">
    <location>
        <begin position="645"/>
        <end position="670"/>
    </location>
</feature>
<comment type="function">
    <text evidence="10">Required for replication-independent chromatin assembly and for the periodic repression of histone gene transcription during the cell cycle.</text>
</comment>
<comment type="subcellular location">
    <subcellularLocation>
        <location evidence="1 10">Nucleus</location>
    </subcellularLocation>
</comment>
<feature type="compositionally biased region" description="Basic residues" evidence="11">
    <location>
        <begin position="658"/>
        <end position="669"/>
    </location>
</feature>
<dbReference type="InterPro" id="IPR019775">
    <property type="entry name" value="WD40_repeat_CS"/>
</dbReference>